<dbReference type="SUPFAM" id="SSF49899">
    <property type="entry name" value="Concanavalin A-like lectins/glucanases"/>
    <property type="match status" value="1"/>
</dbReference>
<keyword evidence="7" id="KW-1185">Reference proteome</keyword>
<dbReference type="SMART" id="SM00606">
    <property type="entry name" value="CBD_IV"/>
    <property type="match status" value="1"/>
</dbReference>
<dbReference type="PANTHER" id="PTHR10963:SF55">
    <property type="entry name" value="GLYCOSIDE HYDROLASE FAMILY 16 PROTEIN"/>
    <property type="match status" value="1"/>
</dbReference>
<dbReference type="InterPro" id="IPR000757">
    <property type="entry name" value="Beta-glucanase-like"/>
</dbReference>
<feature type="chain" id="PRO_5046863987" evidence="3">
    <location>
        <begin position="29"/>
        <end position="403"/>
    </location>
</feature>
<dbReference type="PROSITE" id="PS51762">
    <property type="entry name" value="GH16_2"/>
    <property type="match status" value="1"/>
</dbReference>
<dbReference type="EMBL" id="JAVAMP010000002">
    <property type="protein sequence ID" value="MDP5274063.1"/>
    <property type="molecule type" value="Genomic_DNA"/>
</dbReference>
<dbReference type="Proteomes" id="UP001231941">
    <property type="component" value="Unassembled WGS sequence"/>
</dbReference>
<feature type="domain" description="CBM6" evidence="4">
    <location>
        <begin position="281"/>
        <end position="400"/>
    </location>
</feature>
<evidence type="ECO:0000259" key="5">
    <source>
        <dbReference type="PROSITE" id="PS51762"/>
    </source>
</evidence>
<comment type="caution">
    <text evidence="6">The sequence shown here is derived from an EMBL/GenBank/DDBJ whole genome shotgun (WGS) entry which is preliminary data.</text>
</comment>
<dbReference type="InterPro" id="IPR005084">
    <property type="entry name" value="CBM6"/>
</dbReference>
<organism evidence="6 7">
    <name type="scientific">Chengkuizengella axinellae</name>
    <dbReference type="NCBI Taxonomy" id="3064388"/>
    <lineage>
        <taxon>Bacteria</taxon>
        <taxon>Bacillati</taxon>
        <taxon>Bacillota</taxon>
        <taxon>Bacilli</taxon>
        <taxon>Bacillales</taxon>
        <taxon>Paenibacillaceae</taxon>
        <taxon>Chengkuizengella</taxon>
    </lineage>
</organism>
<dbReference type="InterPro" id="IPR013320">
    <property type="entry name" value="ConA-like_dom_sf"/>
</dbReference>
<reference evidence="6 7" key="1">
    <citation type="submission" date="2023-08" db="EMBL/GenBank/DDBJ databases">
        <authorList>
            <person name="Park J.-S."/>
        </authorList>
    </citation>
    <scope>NUCLEOTIDE SEQUENCE [LARGE SCALE GENOMIC DNA]</scope>
    <source>
        <strain evidence="6 7">2205SS18-9</strain>
    </source>
</reference>
<dbReference type="Pfam" id="PF00722">
    <property type="entry name" value="Glyco_hydro_16"/>
    <property type="match status" value="1"/>
</dbReference>
<feature type="signal peptide" evidence="3">
    <location>
        <begin position="1"/>
        <end position="28"/>
    </location>
</feature>
<dbReference type="Pfam" id="PF03422">
    <property type="entry name" value="CBM_6"/>
    <property type="match status" value="1"/>
</dbReference>
<evidence type="ECO:0000256" key="1">
    <source>
        <dbReference type="ARBA" id="ARBA00006865"/>
    </source>
</evidence>
<evidence type="ECO:0000313" key="6">
    <source>
        <dbReference type="EMBL" id="MDP5274063.1"/>
    </source>
</evidence>
<protein>
    <submittedName>
        <fullName evidence="6">Family 16 glycosylhydrolase</fullName>
    </submittedName>
</protein>
<evidence type="ECO:0000256" key="3">
    <source>
        <dbReference type="SAM" id="SignalP"/>
    </source>
</evidence>
<name>A0ABT9IXU6_9BACL</name>
<dbReference type="InterPro" id="IPR050546">
    <property type="entry name" value="Glycosyl_Hydrlase_16"/>
</dbReference>
<dbReference type="InterPro" id="IPR006584">
    <property type="entry name" value="Cellulose-bd_IV"/>
</dbReference>
<feature type="domain" description="GH16" evidence="5">
    <location>
        <begin position="22"/>
        <end position="275"/>
    </location>
</feature>
<gene>
    <name evidence="6" type="ORF">Q5Y73_08095</name>
</gene>
<sequence>MTKKKKVLSILCTSALILSTLISSNTNDKSLGQVNAEPTLVFQDEFNYNGLPDSSKWGYDVGGHGWGNNELQYYTNADLDNAFVGDGTLKIKAIKEPYEGKDFTSSRLVTKADFQYGRFEIRAKLPGGLGVWPAIWMLPTDWNNQSWPEVGEIDIMEHVGYEPNIIYGTIHTKAYNHLIGTQNGGSIEGNDWESAFHVYEFEWTPSEMRWYVDGTLYHTYEKHGGNDEWPFDKPFYLILNLAVGGDWGAAGGFDWNIWPRQMEVDYVRIYDTAGGGTDPSIKIEAEDYTYMSGVQLEDASEGGQNVGYLDPGDWLSYSINIPSAGNYRVEYRVASLNGGGVINLEQNAGQTLLGTLNVPSTGGWQNWQTISHTVYLEAGVQDIGIGIPSGGYNINWINFEKVD</sequence>
<dbReference type="RefSeq" id="WP_305991354.1">
    <property type="nucleotide sequence ID" value="NZ_JAVAMP010000002.1"/>
</dbReference>
<dbReference type="Gene3D" id="2.60.120.200">
    <property type="match status" value="1"/>
</dbReference>
<dbReference type="SUPFAM" id="SSF49785">
    <property type="entry name" value="Galactose-binding domain-like"/>
    <property type="match status" value="1"/>
</dbReference>
<dbReference type="InterPro" id="IPR008979">
    <property type="entry name" value="Galactose-bd-like_sf"/>
</dbReference>
<dbReference type="CDD" id="cd04080">
    <property type="entry name" value="CBM6_cellulase-like"/>
    <property type="match status" value="1"/>
</dbReference>
<dbReference type="CDD" id="cd08023">
    <property type="entry name" value="GH16_laminarinase_like"/>
    <property type="match status" value="1"/>
</dbReference>
<accession>A0ABT9IXU6</accession>
<evidence type="ECO:0000256" key="2">
    <source>
        <dbReference type="ARBA" id="ARBA00022729"/>
    </source>
</evidence>
<keyword evidence="2 3" id="KW-0732">Signal</keyword>
<evidence type="ECO:0000313" key="7">
    <source>
        <dbReference type="Proteomes" id="UP001231941"/>
    </source>
</evidence>
<dbReference type="PROSITE" id="PS51175">
    <property type="entry name" value="CBM6"/>
    <property type="match status" value="1"/>
</dbReference>
<dbReference type="PANTHER" id="PTHR10963">
    <property type="entry name" value="GLYCOSYL HYDROLASE-RELATED"/>
    <property type="match status" value="1"/>
</dbReference>
<proteinExistence type="inferred from homology"/>
<evidence type="ECO:0000259" key="4">
    <source>
        <dbReference type="PROSITE" id="PS51175"/>
    </source>
</evidence>
<dbReference type="Gene3D" id="2.60.120.260">
    <property type="entry name" value="Galactose-binding domain-like"/>
    <property type="match status" value="1"/>
</dbReference>
<comment type="similarity">
    <text evidence="1">Belongs to the glycosyl hydrolase 16 family.</text>
</comment>